<dbReference type="AlphaFoldDB" id="A0A1Q2MGJ0"/>
<dbReference type="PANTHER" id="PTHR43542">
    <property type="entry name" value="METHYLTRANSFERASE"/>
    <property type="match status" value="1"/>
</dbReference>
<name>A0A1Q2MGJ0_9BACT</name>
<gene>
    <name evidence="4" type="primary">rsmD</name>
    <name evidence="4" type="ORF">SMSP2_02147</name>
</gene>
<evidence type="ECO:0000256" key="1">
    <source>
        <dbReference type="ARBA" id="ARBA00022603"/>
    </source>
</evidence>
<evidence type="ECO:0000313" key="4">
    <source>
        <dbReference type="EMBL" id="AQQ71769.1"/>
    </source>
</evidence>
<dbReference type="GO" id="GO:0003676">
    <property type="term" value="F:nucleic acid binding"/>
    <property type="evidence" value="ECO:0007669"/>
    <property type="project" value="InterPro"/>
</dbReference>
<dbReference type="InterPro" id="IPR004398">
    <property type="entry name" value="RNA_MeTrfase_RsmD"/>
</dbReference>
<reference evidence="5" key="1">
    <citation type="submission" date="2017-02" db="EMBL/GenBank/DDBJ databases">
        <title>Comparative genomics and description of representatives of a novel lineage of planctomycetes thriving in anoxic sediments.</title>
        <authorList>
            <person name="Spring S."/>
            <person name="Bunk B."/>
            <person name="Sproer C."/>
        </authorList>
    </citation>
    <scope>NUCLEOTIDE SEQUENCE [LARGE SCALE GENOMIC DNA]</scope>
    <source>
        <strain evidence="5">SM-Chi-D1</strain>
    </source>
</reference>
<dbReference type="OrthoDB" id="9803017at2"/>
<dbReference type="PIRSF" id="PIRSF004553">
    <property type="entry name" value="CHP00095"/>
    <property type="match status" value="1"/>
</dbReference>
<dbReference type="RefSeq" id="WP_146683912.1">
    <property type="nucleotide sequence ID" value="NZ_CP019646.1"/>
</dbReference>
<dbReference type="SUPFAM" id="SSF53335">
    <property type="entry name" value="S-adenosyl-L-methionine-dependent methyltransferases"/>
    <property type="match status" value="1"/>
</dbReference>
<dbReference type="EC" id="2.1.1.171" evidence="4"/>
<dbReference type="KEGG" id="pbas:SMSP2_02147"/>
<dbReference type="EMBL" id="CP019646">
    <property type="protein sequence ID" value="AQQ71769.1"/>
    <property type="molecule type" value="Genomic_DNA"/>
</dbReference>
<proteinExistence type="predicted"/>
<evidence type="ECO:0000256" key="2">
    <source>
        <dbReference type="ARBA" id="ARBA00022679"/>
    </source>
</evidence>
<accession>A0A1Q2MGJ0</accession>
<evidence type="ECO:0000256" key="3">
    <source>
        <dbReference type="SAM" id="MobiDB-lite"/>
    </source>
</evidence>
<dbReference type="GO" id="GO:0052913">
    <property type="term" value="F:16S rRNA (guanine(966)-N(2))-methyltransferase activity"/>
    <property type="evidence" value="ECO:0007669"/>
    <property type="project" value="UniProtKB-EC"/>
</dbReference>
<dbReference type="STRING" id="1851148.SMSP2_02147"/>
<dbReference type="Pfam" id="PF03602">
    <property type="entry name" value="Cons_hypoth95"/>
    <property type="match status" value="1"/>
</dbReference>
<sequence length="213" mass="23869">MRIISGKYRGMKLLSPPDISTRPVTDRVKEAVFSIIFRYGLPEGCKVADIFCGTGSFGLECLSRGAETVSFVELNRKVCSRLERNIEKTGAGEQAKVFCTNAFKAGAPLPAGERKYDLVFVDPPFPMSYDISLKSKLGRLLLLLNEQTAEGGRVLVRTHRRVTLLPEYGLLSVYDRREWSKMAETFLIMEPAKPEISDADEEQQPDNQKTDNT</sequence>
<evidence type="ECO:0000313" key="5">
    <source>
        <dbReference type="Proteomes" id="UP000188181"/>
    </source>
</evidence>
<dbReference type="CDD" id="cd02440">
    <property type="entry name" value="AdoMet_MTases"/>
    <property type="match status" value="1"/>
</dbReference>
<feature type="region of interest" description="Disordered" evidence="3">
    <location>
        <begin position="192"/>
        <end position="213"/>
    </location>
</feature>
<organism evidence="4 5">
    <name type="scientific">Limihaloglobus sulfuriphilus</name>
    <dbReference type="NCBI Taxonomy" id="1851148"/>
    <lineage>
        <taxon>Bacteria</taxon>
        <taxon>Pseudomonadati</taxon>
        <taxon>Planctomycetota</taxon>
        <taxon>Phycisphaerae</taxon>
        <taxon>Sedimentisphaerales</taxon>
        <taxon>Sedimentisphaeraceae</taxon>
        <taxon>Limihaloglobus</taxon>
    </lineage>
</organism>
<dbReference type="Gene3D" id="3.40.50.150">
    <property type="entry name" value="Vaccinia Virus protein VP39"/>
    <property type="match status" value="1"/>
</dbReference>
<dbReference type="PANTHER" id="PTHR43542:SF1">
    <property type="entry name" value="METHYLTRANSFERASE"/>
    <property type="match status" value="1"/>
</dbReference>
<dbReference type="NCBIfam" id="TIGR00095">
    <property type="entry name" value="16S rRNA (guanine(966)-N(2))-methyltransferase RsmD"/>
    <property type="match status" value="1"/>
</dbReference>
<protein>
    <submittedName>
        <fullName evidence="4">Ribosomal RNA small subunit methyltransferase D</fullName>
        <ecNumber evidence="4">2.1.1.171</ecNumber>
    </submittedName>
</protein>
<keyword evidence="1 4" id="KW-0489">Methyltransferase</keyword>
<dbReference type="InterPro" id="IPR029063">
    <property type="entry name" value="SAM-dependent_MTases_sf"/>
</dbReference>
<keyword evidence="5" id="KW-1185">Reference proteome</keyword>
<dbReference type="InterPro" id="IPR002052">
    <property type="entry name" value="DNA_methylase_N6_adenine_CS"/>
</dbReference>
<dbReference type="PROSITE" id="PS00092">
    <property type="entry name" value="N6_MTASE"/>
    <property type="match status" value="1"/>
</dbReference>
<dbReference type="Proteomes" id="UP000188181">
    <property type="component" value="Chromosome"/>
</dbReference>
<keyword evidence="2 4" id="KW-0808">Transferase</keyword>